<dbReference type="PANTHER" id="PTHR43547">
    <property type="entry name" value="TWO-COMPONENT HISTIDINE KINASE"/>
    <property type="match status" value="1"/>
</dbReference>
<evidence type="ECO:0000313" key="5">
    <source>
        <dbReference type="EMBL" id="CAB4974365.1"/>
    </source>
</evidence>
<dbReference type="SMART" id="SM00388">
    <property type="entry name" value="HisKA"/>
    <property type="match status" value="1"/>
</dbReference>
<organism evidence="7">
    <name type="scientific">freshwater metagenome</name>
    <dbReference type="NCBI Taxonomy" id="449393"/>
    <lineage>
        <taxon>unclassified sequences</taxon>
        <taxon>metagenomes</taxon>
        <taxon>ecological metagenomes</taxon>
    </lineage>
</organism>
<evidence type="ECO:0000313" key="4">
    <source>
        <dbReference type="EMBL" id="CAB4800950.1"/>
    </source>
</evidence>
<dbReference type="EMBL" id="CAFBOG010000043">
    <property type="protein sequence ID" value="CAB4974365.1"/>
    <property type="molecule type" value="Genomic_DNA"/>
</dbReference>
<dbReference type="InterPro" id="IPR005467">
    <property type="entry name" value="His_kinase_dom"/>
</dbReference>
<dbReference type="Gene3D" id="3.30.565.10">
    <property type="entry name" value="Histidine kinase-like ATPase, C-terminal domain"/>
    <property type="match status" value="1"/>
</dbReference>
<name>A0A6J7UML9_9ZZZZ</name>
<keyword evidence="2" id="KW-0175">Coiled coil</keyword>
<gene>
    <name evidence="4" type="ORF">UFOPK3046_00556</name>
    <name evidence="5" type="ORF">UFOPK3914_00649</name>
    <name evidence="6" type="ORF">UFOPK4173_00151</name>
    <name evidence="7" type="ORF">UFOPK4354_01126</name>
</gene>
<dbReference type="InterPro" id="IPR003661">
    <property type="entry name" value="HisK_dim/P_dom"/>
</dbReference>
<dbReference type="PANTHER" id="PTHR43547:SF2">
    <property type="entry name" value="HYBRID SIGNAL TRANSDUCTION HISTIDINE KINASE C"/>
    <property type="match status" value="1"/>
</dbReference>
<evidence type="ECO:0000313" key="7">
    <source>
        <dbReference type="EMBL" id="CAB5067105.1"/>
    </source>
</evidence>
<dbReference type="SUPFAM" id="SSF47384">
    <property type="entry name" value="Homodimeric domain of signal transducing histidine kinase"/>
    <property type="match status" value="1"/>
</dbReference>
<dbReference type="PROSITE" id="PS50109">
    <property type="entry name" value="HIS_KIN"/>
    <property type="match status" value="1"/>
</dbReference>
<proteinExistence type="predicted"/>
<dbReference type="CDD" id="cd00082">
    <property type="entry name" value="HisKA"/>
    <property type="match status" value="1"/>
</dbReference>
<evidence type="ECO:0000313" key="6">
    <source>
        <dbReference type="EMBL" id="CAB5024932.1"/>
    </source>
</evidence>
<dbReference type="AlphaFoldDB" id="A0A6J7UML9"/>
<keyword evidence="1" id="KW-0597">Phosphoprotein</keyword>
<protein>
    <submittedName>
        <fullName evidence="7">Unannotated protein</fullName>
    </submittedName>
</protein>
<evidence type="ECO:0000256" key="1">
    <source>
        <dbReference type="ARBA" id="ARBA00022553"/>
    </source>
</evidence>
<accession>A0A6J7UML9</accession>
<dbReference type="SUPFAM" id="SSF55874">
    <property type="entry name" value="ATPase domain of HSP90 chaperone/DNA topoisomerase II/histidine kinase"/>
    <property type="match status" value="1"/>
</dbReference>
<evidence type="ECO:0000259" key="3">
    <source>
        <dbReference type="PROSITE" id="PS50109"/>
    </source>
</evidence>
<sequence>MLDKTASRIALLERRADRERERRQAAERAAERGLRRLYEVNQDLDQLVAERTAEALASFQVAEQTLSSRVDILRMIAQEILTPLQQIQGTLELVDSAPLQEVEQHSVAASAVTAERCVQLVSDLVDLVAIESAVVSEPVEPCRPLELLDELVSLRRTQAAQQGCTLVLEVESDRNVDGLLDGSRAVRIVDELLAGALDVGSAQVVVKASIAVYEDDSVAEMMSEMAAENFSEVQNVLRSSELVVSVDHDGESQSASRVGAEAGLVLATRLAEALGGTLLVVPSELGGVARVLRLPIRQAGEPIRQAGEPIRQAGSR</sequence>
<reference evidence="7" key="1">
    <citation type="submission" date="2020-05" db="EMBL/GenBank/DDBJ databases">
        <authorList>
            <person name="Chiriac C."/>
            <person name="Salcher M."/>
            <person name="Ghai R."/>
            <person name="Kavagutti S V."/>
        </authorList>
    </citation>
    <scope>NUCLEOTIDE SEQUENCE</scope>
</reference>
<dbReference type="Gene3D" id="1.10.287.130">
    <property type="match status" value="1"/>
</dbReference>
<dbReference type="Pfam" id="PF00512">
    <property type="entry name" value="HisKA"/>
    <property type="match status" value="1"/>
</dbReference>
<dbReference type="InterPro" id="IPR036890">
    <property type="entry name" value="HATPase_C_sf"/>
</dbReference>
<evidence type="ECO:0000256" key="2">
    <source>
        <dbReference type="SAM" id="Coils"/>
    </source>
</evidence>
<feature type="coiled-coil region" evidence="2">
    <location>
        <begin position="2"/>
        <end position="29"/>
    </location>
</feature>
<feature type="domain" description="Histidine kinase" evidence="3">
    <location>
        <begin position="75"/>
        <end position="298"/>
    </location>
</feature>
<dbReference type="InterPro" id="IPR036097">
    <property type="entry name" value="HisK_dim/P_sf"/>
</dbReference>
<dbReference type="EMBL" id="CAFAAQ010000033">
    <property type="protein sequence ID" value="CAB4800950.1"/>
    <property type="molecule type" value="Genomic_DNA"/>
</dbReference>
<dbReference type="EMBL" id="CAFBQW010000120">
    <property type="protein sequence ID" value="CAB5067105.1"/>
    <property type="molecule type" value="Genomic_DNA"/>
</dbReference>
<dbReference type="GO" id="GO:0000155">
    <property type="term" value="F:phosphorelay sensor kinase activity"/>
    <property type="evidence" value="ECO:0007669"/>
    <property type="project" value="InterPro"/>
</dbReference>
<dbReference type="EMBL" id="CAFBPW010000008">
    <property type="protein sequence ID" value="CAB5024932.1"/>
    <property type="molecule type" value="Genomic_DNA"/>
</dbReference>